<reference evidence="3" key="1">
    <citation type="journal article" date="2005" name="Nature">
        <title>The map-based sequence of the rice genome.</title>
        <authorList>
            <consortium name="International rice genome sequencing project (IRGSP)"/>
            <person name="Matsumoto T."/>
            <person name="Wu J."/>
            <person name="Kanamori H."/>
            <person name="Katayose Y."/>
            <person name="Fujisawa M."/>
            <person name="Namiki N."/>
            <person name="Mizuno H."/>
            <person name="Yamamoto K."/>
            <person name="Antonio B.A."/>
            <person name="Baba T."/>
            <person name="Sakata K."/>
            <person name="Nagamura Y."/>
            <person name="Aoki H."/>
            <person name="Arikawa K."/>
            <person name="Arita K."/>
            <person name="Bito T."/>
            <person name="Chiden Y."/>
            <person name="Fujitsuka N."/>
            <person name="Fukunaka R."/>
            <person name="Hamada M."/>
            <person name="Harada C."/>
            <person name="Hayashi A."/>
            <person name="Hijishita S."/>
            <person name="Honda M."/>
            <person name="Hosokawa S."/>
            <person name="Ichikawa Y."/>
            <person name="Idonuma A."/>
            <person name="Iijima M."/>
            <person name="Ikeda M."/>
            <person name="Ikeno M."/>
            <person name="Ito K."/>
            <person name="Ito S."/>
            <person name="Ito T."/>
            <person name="Ito Y."/>
            <person name="Ito Y."/>
            <person name="Iwabuchi A."/>
            <person name="Kamiya K."/>
            <person name="Karasawa W."/>
            <person name="Kurita K."/>
            <person name="Katagiri S."/>
            <person name="Kikuta A."/>
            <person name="Kobayashi H."/>
            <person name="Kobayashi N."/>
            <person name="Machita K."/>
            <person name="Maehara T."/>
            <person name="Masukawa M."/>
            <person name="Mizubayashi T."/>
            <person name="Mukai Y."/>
            <person name="Nagasaki H."/>
            <person name="Nagata Y."/>
            <person name="Naito S."/>
            <person name="Nakashima M."/>
            <person name="Nakama Y."/>
            <person name="Nakamichi Y."/>
            <person name="Nakamura M."/>
            <person name="Meguro A."/>
            <person name="Negishi M."/>
            <person name="Ohta I."/>
            <person name="Ohta T."/>
            <person name="Okamoto M."/>
            <person name="Ono N."/>
            <person name="Saji S."/>
            <person name="Sakaguchi M."/>
            <person name="Sakai K."/>
            <person name="Shibata M."/>
            <person name="Shimokawa T."/>
            <person name="Song J."/>
            <person name="Takazaki Y."/>
            <person name="Terasawa K."/>
            <person name="Tsugane M."/>
            <person name="Tsuji K."/>
            <person name="Ueda S."/>
            <person name="Waki K."/>
            <person name="Yamagata H."/>
            <person name="Yamamoto M."/>
            <person name="Yamamoto S."/>
            <person name="Yamane H."/>
            <person name="Yoshiki S."/>
            <person name="Yoshihara R."/>
            <person name="Yukawa K."/>
            <person name="Zhong H."/>
            <person name="Yano M."/>
            <person name="Yuan Q."/>
            <person name="Ouyang S."/>
            <person name="Liu J."/>
            <person name="Jones K.M."/>
            <person name="Gansberger K."/>
            <person name="Moffat K."/>
            <person name="Hill J."/>
            <person name="Bera J."/>
            <person name="Fadrosh D."/>
            <person name="Jin S."/>
            <person name="Johri S."/>
            <person name="Kim M."/>
            <person name="Overton L."/>
            <person name="Reardon M."/>
            <person name="Tsitrin T."/>
            <person name="Vuong H."/>
            <person name="Weaver B."/>
            <person name="Ciecko A."/>
            <person name="Tallon L."/>
            <person name="Jackson J."/>
            <person name="Pai G."/>
            <person name="Aken S.V."/>
            <person name="Utterback T."/>
            <person name="Reidmuller S."/>
            <person name="Feldblyum T."/>
            <person name="Hsiao J."/>
            <person name="Zismann V."/>
            <person name="Iobst S."/>
            <person name="de Vazeille A.R."/>
            <person name="Buell C.R."/>
            <person name="Ying K."/>
            <person name="Li Y."/>
            <person name="Lu T."/>
            <person name="Huang Y."/>
            <person name="Zhao Q."/>
            <person name="Feng Q."/>
            <person name="Zhang L."/>
            <person name="Zhu J."/>
            <person name="Weng Q."/>
            <person name="Mu J."/>
            <person name="Lu Y."/>
            <person name="Fan D."/>
            <person name="Liu Y."/>
            <person name="Guan J."/>
            <person name="Zhang Y."/>
            <person name="Yu S."/>
            <person name="Liu X."/>
            <person name="Zhang Y."/>
            <person name="Hong G."/>
            <person name="Han B."/>
            <person name="Choisne N."/>
            <person name="Demange N."/>
            <person name="Orjeda G."/>
            <person name="Samain S."/>
            <person name="Cattolico L."/>
            <person name="Pelletier E."/>
            <person name="Couloux A."/>
            <person name="Segurens B."/>
            <person name="Wincker P."/>
            <person name="D'Hont A."/>
            <person name="Scarpelli C."/>
            <person name="Weissenbach J."/>
            <person name="Salanoubat M."/>
            <person name="Quetier F."/>
            <person name="Yu Y."/>
            <person name="Kim H.R."/>
            <person name="Rambo T."/>
            <person name="Currie J."/>
            <person name="Collura K."/>
            <person name="Luo M."/>
            <person name="Yang T."/>
            <person name="Ammiraju J.S.S."/>
            <person name="Engler F."/>
            <person name="Soderlund C."/>
            <person name="Wing R.A."/>
            <person name="Palmer L.E."/>
            <person name="de la Bastide M."/>
            <person name="Spiegel L."/>
            <person name="Nascimento L."/>
            <person name="Zutavern T."/>
            <person name="O'Shaughnessy A."/>
            <person name="Dike S."/>
            <person name="Dedhia N."/>
            <person name="Preston R."/>
            <person name="Balija V."/>
            <person name="McCombie W.R."/>
            <person name="Chow T."/>
            <person name="Chen H."/>
            <person name="Chung M."/>
            <person name="Chen C."/>
            <person name="Shaw J."/>
            <person name="Wu H."/>
            <person name="Hsiao K."/>
            <person name="Chao Y."/>
            <person name="Chu M."/>
            <person name="Cheng C."/>
            <person name="Hour A."/>
            <person name="Lee P."/>
            <person name="Lin S."/>
            <person name="Lin Y."/>
            <person name="Liou J."/>
            <person name="Liu S."/>
            <person name="Hsing Y."/>
            <person name="Raghuvanshi S."/>
            <person name="Mohanty A."/>
            <person name="Bharti A.K."/>
            <person name="Gaur A."/>
            <person name="Gupta V."/>
            <person name="Kumar D."/>
            <person name="Ravi V."/>
            <person name="Vij S."/>
            <person name="Kapur A."/>
            <person name="Khurana P."/>
            <person name="Khurana P."/>
            <person name="Khurana J.P."/>
            <person name="Tyagi A.K."/>
            <person name="Gaikwad K."/>
            <person name="Singh A."/>
            <person name="Dalal V."/>
            <person name="Srivastava S."/>
            <person name="Dixit A."/>
            <person name="Pal A.K."/>
            <person name="Ghazi I.A."/>
            <person name="Yadav M."/>
            <person name="Pandit A."/>
            <person name="Bhargava A."/>
            <person name="Sureshbabu K."/>
            <person name="Batra K."/>
            <person name="Sharma T.R."/>
            <person name="Mohapatra T."/>
            <person name="Singh N.K."/>
            <person name="Messing J."/>
            <person name="Nelson A.B."/>
            <person name="Fuks G."/>
            <person name="Kavchok S."/>
            <person name="Keizer G."/>
            <person name="Linton E."/>
            <person name="Llaca V."/>
            <person name="Song R."/>
            <person name="Tanyolac B."/>
            <person name="Young S."/>
            <person name="Ho-Il K."/>
            <person name="Hahn J.H."/>
            <person name="Sangsakoo G."/>
            <person name="Vanavichit A."/>
            <person name="de Mattos Luiz.A.T."/>
            <person name="Zimmer P.D."/>
            <person name="Malone G."/>
            <person name="Dellagostin O."/>
            <person name="de Oliveira A.C."/>
            <person name="Bevan M."/>
            <person name="Bancroft I."/>
            <person name="Minx P."/>
            <person name="Cordum H."/>
            <person name="Wilson R."/>
            <person name="Cheng Z."/>
            <person name="Jin W."/>
            <person name="Jiang J."/>
            <person name="Leong S.A."/>
            <person name="Iwama H."/>
            <person name="Gojobori T."/>
            <person name="Itoh T."/>
            <person name="Niimura Y."/>
            <person name="Fujii Y."/>
            <person name="Habara T."/>
            <person name="Sakai H."/>
            <person name="Sato Y."/>
            <person name="Wilson G."/>
            <person name="Kumar K."/>
            <person name="McCouch S."/>
            <person name="Juretic N."/>
            <person name="Hoen D."/>
            <person name="Wright S."/>
            <person name="Bruskiewich R."/>
            <person name="Bureau T."/>
            <person name="Miyao A."/>
            <person name="Hirochika H."/>
            <person name="Nishikawa T."/>
            <person name="Kadowaki K."/>
            <person name="Sugiura M."/>
            <person name="Burr B."/>
            <person name="Sasaki T."/>
        </authorList>
    </citation>
    <scope>NUCLEOTIDE SEQUENCE [LARGE SCALE GENOMIC DNA]</scope>
    <source>
        <strain evidence="3">cv. Nipponbare</strain>
    </source>
</reference>
<reference evidence="3" key="2">
    <citation type="journal article" date="2008" name="Nucleic Acids Res.">
        <title>The rice annotation project database (RAP-DB): 2008 update.</title>
        <authorList>
            <consortium name="The rice annotation project (RAP)"/>
        </authorList>
    </citation>
    <scope>GENOME REANNOTATION</scope>
    <source>
        <strain evidence="3">cv. Nipponbare</strain>
    </source>
</reference>
<gene>
    <name evidence="2" type="primary">OSJNBa0066B16.36</name>
</gene>
<evidence type="ECO:0000313" key="2">
    <source>
        <dbReference type="EMBL" id="BAD36679.1"/>
    </source>
</evidence>
<evidence type="ECO:0000313" key="3">
    <source>
        <dbReference type="Proteomes" id="UP000000763"/>
    </source>
</evidence>
<accession>Q69K22</accession>
<dbReference type="Proteomes" id="UP000000763">
    <property type="component" value="Chromosome 9"/>
</dbReference>
<proteinExistence type="predicted"/>
<feature type="compositionally biased region" description="Basic residues" evidence="1">
    <location>
        <begin position="17"/>
        <end position="34"/>
    </location>
</feature>
<dbReference type="EMBL" id="AP006058">
    <property type="protein sequence ID" value="BAD36679.1"/>
    <property type="molecule type" value="Genomic_DNA"/>
</dbReference>
<evidence type="ECO:0000256" key="1">
    <source>
        <dbReference type="SAM" id="MobiDB-lite"/>
    </source>
</evidence>
<feature type="compositionally biased region" description="Basic and acidic residues" evidence="1">
    <location>
        <begin position="1"/>
        <end position="16"/>
    </location>
</feature>
<feature type="region of interest" description="Disordered" evidence="1">
    <location>
        <begin position="1"/>
        <end position="123"/>
    </location>
</feature>
<organism evidence="2 3">
    <name type="scientific">Oryza sativa subsp. japonica</name>
    <name type="common">Rice</name>
    <dbReference type="NCBI Taxonomy" id="39947"/>
    <lineage>
        <taxon>Eukaryota</taxon>
        <taxon>Viridiplantae</taxon>
        <taxon>Streptophyta</taxon>
        <taxon>Embryophyta</taxon>
        <taxon>Tracheophyta</taxon>
        <taxon>Spermatophyta</taxon>
        <taxon>Magnoliopsida</taxon>
        <taxon>Liliopsida</taxon>
        <taxon>Poales</taxon>
        <taxon>Poaceae</taxon>
        <taxon>BOP clade</taxon>
        <taxon>Oryzoideae</taxon>
        <taxon>Oryzeae</taxon>
        <taxon>Oryzinae</taxon>
        <taxon>Oryza</taxon>
        <taxon>Oryza sativa</taxon>
    </lineage>
</organism>
<sequence>MVASRRSDKSVLDKERSSRRRSKAVGHCSRRRHRHTDDIEIGSQSVAAVPGAMRWPPLRWRPKDAVRRPSFASEEGDSNAQRPTGEQAAHNSRGWLASRPAGEKTRQWRAPAWDSKGAQDDDRWWTVMAAG</sequence>
<protein>
    <submittedName>
        <fullName evidence="2">Uncharacterized protein</fullName>
    </submittedName>
</protein>
<dbReference type="AlphaFoldDB" id="Q69K22"/>
<name>Q69K22_ORYSJ</name>